<name>A0A142IIR2_9CAUD</name>
<sequence length="49" mass="5494">MHVNSPYKSKRYFQMISYCCKKLVTVGIKDVPGTTPAKESGYETTHVVA</sequence>
<proteinExistence type="predicted"/>
<reference evidence="1 2" key="1">
    <citation type="submission" date="2016-02" db="EMBL/GenBank/DDBJ databases">
        <title>Complete genome sequence of a polyvalent bacteriophage, SEGD1, simultaneously inhibiting both Salmonella enterica and Escherichia coli O157:H7.</title>
        <authorList>
            <person name="Fan J."/>
            <person name="Ma J."/>
        </authorList>
    </citation>
    <scope>NUCLEOTIDE SEQUENCE [LARGE SCALE GENOMIC DNA]</scope>
</reference>
<dbReference type="EMBL" id="KU726251">
    <property type="protein sequence ID" value="AMR59850.1"/>
    <property type="molecule type" value="Genomic_DNA"/>
</dbReference>
<evidence type="ECO:0000313" key="1">
    <source>
        <dbReference type="EMBL" id="AMR59850.1"/>
    </source>
</evidence>
<protein>
    <submittedName>
        <fullName evidence="1">Uncharacterized protein</fullName>
    </submittedName>
</protein>
<accession>A0A142IIR2</accession>
<evidence type="ECO:0000313" key="2">
    <source>
        <dbReference type="Proteomes" id="UP000223976"/>
    </source>
</evidence>
<organism evidence="1 2">
    <name type="scientific">Enterobacteria phage SEGD1</name>
    <dbReference type="NCBI Taxonomy" id="1805456"/>
    <lineage>
        <taxon>Viruses</taxon>
        <taxon>Duplodnaviria</taxon>
        <taxon>Heunggongvirae</taxon>
        <taxon>Uroviricota</taxon>
        <taxon>Caudoviricetes</taxon>
        <taxon>Chimalliviridae</taxon>
        <taxon>Seoulvirus</taxon>
        <taxon>Seoulvirus SPN3US</taxon>
    </lineage>
</organism>
<gene>
    <name evidence="1" type="ORF">SEGD1_203</name>
</gene>
<dbReference type="Proteomes" id="UP000223976">
    <property type="component" value="Segment"/>
</dbReference>